<dbReference type="EMBL" id="JAAGJP010000010">
    <property type="protein sequence ID" value="NDS67951.1"/>
    <property type="molecule type" value="Genomic_DNA"/>
</dbReference>
<sequence>MKHLNFLLIKRIFLIFFLSFGVLLFLIFNGYKYFDVDKLNLAYIKVSAYVDSHIILACLSYACVYILTVFFSVPVKPFLKILAGILFGFVLGFIVCLFAATIGAMLAFLFIKYNWGEASTNPKYKIISKFKSLVENHPITILFVARLLPIPFFVPNILAGILKVKNSIFFTTTLFGIIPVTSIYVWFGVHFKEAVIQGNKENFIDTKFVVALSILGLLTLLALYVANKYTNRKI</sequence>
<feature type="domain" description="VTT" evidence="7">
    <location>
        <begin position="76"/>
        <end position="188"/>
    </location>
</feature>
<reference evidence="8" key="2">
    <citation type="submission" date="2020-02" db="EMBL/GenBank/DDBJ databases">
        <title>Using affinity propagation clustering for identifying bacterial clades and subclades with whole-genome sequences of Francisella tularensis.</title>
        <authorList>
            <person name="Homeier-Bachmann T."/>
            <person name="Abdel-Glil M.Y."/>
            <person name="Hackbart A."/>
            <person name="Hotzel H."/>
            <person name="Tomaso H."/>
        </authorList>
    </citation>
    <scope>NUCLEOTIDE SEQUENCE</scope>
    <source>
        <strain evidence="9">15T0085</strain>
        <strain evidence="8">17T1429</strain>
    </source>
</reference>
<feature type="transmembrane region" description="Helical" evidence="6">
    <location>
        <begin position="85"/>
        <end position="111"/>
    </location>
</feature>
<evidence type="ECO:0000256" key="2">
    <source>
        <dbReference type="ARBA" id="ARBA00022475"/>
    </source>
</evidence>
<comment type="subcellular location">
    <subcellularLocation>
        <location evidence="1 6">Cell membrane</location>
        <topology evidence="1 6">Multi-pass membrane protein</topology>
    </subcellularLocation>
</comment>
<keyword evidence="2 6" id="KW-1003">Cell membrane</keyword>
<feature type="transmembrane region" description="Helical" evidence="6">
    <location>
        <begin position="12"/>
        <end position="34"/>
    </location>
</feature>
<organism evidence="8">
    <name type="scientific">Francisella tularensis subsp. holarctica</name>
    <dbReference type="NCBI Taxonomy" id="119857"/>
    <lineage>
        <taxon>Bacteria</taxon>
        <taxon>Pseudomonadati</taxon>
        <taxon>Pseudomonadota</taxon>
        <taxon>Gammaproteobacteria</taxon>
        <taxon>Thiotrichales</taxon>
        <taxon>Francisellaceae</taxon>
        <taxon>Francisella</taxon>
    </lineage>
</organism>
<evidence type="ECO:0000259" key="7">
    <source>
        <dbReference type="Pfam" id="PF09335"/>
    </source>
</evidence>
<evidence type="ECO:0000256" key="6">
    <source>
        <dbReference type="RuleBase" id="RU366058"/>
    </source>
</evidence>
<gene>
    <name evidence="9" type="ORF">FWI86_02280</name>
    <name evidence="8" type="ORF">FWJ04_04095</name>
</gene>
<dbReference type="InterPro" id="IPR015414">
    <property type="entry name" value="TMEM64"/>
</dbReference>
<evidence type="ECO:0000256" key="3">
    <source>
        <dbReference type="ARBA" id="ARBA00022692"/>
    </source>
</evidence>
<dbReference type="KEGG" id="ftv:CH67_1794"/>
<dbReference type="eggNOG" id="COG0398">
    <property type="taxonomic scope" value="Bacteria"/>
</dbReference>
<comment type="caution">
    <text evidence="8">The sequence shown here is derived from an EMBL/GenBank/DDBJ whole genome shotgun (WGS) entry which is preliminary data.</text>
</comment>
<feature type="transmembrane region" description="Helical" evidence="6">
    <location>
        <begin position="54"/>
        <end position="73"/>
    </location>
</feature>
<dbReference type="GO" id="GO:0005886">
    <property type="term" value="C:plasma membrane"/>
    <property type="evidence" value="ECO:0007669"/>
    <property type="project" value="UniProtKB-SubCell"/>
</dbReference>
<dbReference type="InterPro" id="IPR032816">
    <property type="entry name" value="VTT_dom"/>
</dbReference>
<dbReference type="OMA" id="DNRDCLF"/>
<dbReference type="HOGENOM" id="CLU_038944_7_0_6"/>
<protein>
    <recommendedName>
        <fullName evidence="6">TVP38/TMEM64 family membrane protein</fullName>
    </recommendedName>
</protein>
<evidence type="ECO:0000256" key="5">
    <source>
        <dbReference type="ARBA" id="ARBA00023136"/>
    </source>
</evidence>
<evidence type="ECO:0000313" key="8">
    <source>
        <dbReference type="EMBL" id="NDR88864.1"/>
    </source>
</evidence>
<evidence type="ECO:0000256" key="1">
    <source>
        <dbReference type="ARBA" id="ARBA00004651"/>
    </source>
</evidence>
<feature type="transmembrane region" description="Helical" evidence="6">
    <location>
        <begin position="168"/>
        <end position="187"/>
    </location>
</feature>
<keyword evidence="5 6" id="KW-0472">Membrane</keyword>
<reference evidence="8" key="1">
    <citation type="submission" date="2019-08" db="EMBL/GenBank/DDBJ databases">
        <authorList>
            <person name="Busch A."/>
        </authorList>
    </citation>
    <scope>NUCLEOTIDE SEQUENCE</scope>
    <source>
        <strain evidence="9">15T0085</strain>
        <strain evidence="8">17T1429</strain>
    </source>
</reference>
<keyword evidence="3 6" id="KW-0812">Transmembrane</keyword>
<feature type="transmembrane region" description="Helical" evidence="6">
    <location>
        <begin position="207"/>
        <end position="226"/>
    </location>
</feature>
<accession>A0A0B6EB42</accession>
<dbReference type="RefSeq" id="WP_003016664.1">
    <property type="nucleotide sequence ID" value="NZ_AP023459.1"/>
</dbReference>
<dbReference type="EMBL" id="JAAGKH010000024">
    <property type="protein sequence ID" value="NDR88864.1"/>
    <property type="molecule type" value="Genomic_DNA"/>
</dbReference>
<proteinExistence type="inferred from homology"/>
<dbReference type="KEGG" id="ftc:DA46_1354"/>
<dbReference type="AlphaFoldDB" id="A0A0B6EB42"/>
<evidence type="ECO:0000313" key="9">
    <source>
        <dbReference type="EMBL" id="NDS67951.1"/>
    </source>
</evidence>
<keyword evidence="4 6" id="KW-1133">Transmembrane helix</keyword>
<evidence type="ECO:0000256" key="4">
    <source>
        <dbReference type="ARBA" id="ARBA00022989"/>
    </source>
</evidence>
<dbReference type="Pfam" id="PF09335">
    <property type="entry name" value="VTT_dom"/>
    <property type="match status" value="1"/>
</dbReference>
<comment type="similarity">
    <text evidence="6">Belongs to the TVP38/TMEM64 family.</text>
</comment>
<dbReference type="KEGG" id="ftz:CH68_1524"/>
<dbReference type="PANTHER" id="PTHR12677">
    <property type="entry name" value="GOLGI APPARATUS MEMBRANE PROTEIN TVP38-RELATED"/>
    <property type="match status" value="1"/>
</dbReference>
<name>A0A0B6EB42_FRATU</name>
<dbReference type="PANTHER" id="PTHR12677:SF59">
    <property type="entry name" value="GOLGI APPARATUS MEMBRANE PROTEIN TVP38-RELATED"/>
    <property type="match status" value="1"/>
</dbReference>
<feature type="transmembrane region" description="Helical" evidence="6">
    <location>
        <begin position="139"/>
        <end position="161"/>
    </location>
</feature>